<comment type="caution">
    <text evidence="1">The sequence shown here is derived from an EMBL/GenBank/DDBJ whole genome shotgun (WGS) entry which is preliminary data.</text>
</comment>
<accession>A0A0R2KGS2</accession>
<proteinExistence type="predicted"/>
<evidence type="ECO:0000313" key="1">
    <source>
        <dbReference type="EMBL" id="KRN88595.1"/>
    </source>
</evidence>
<keyword evidence="2" id="KW-1185">Reference proteome</keyword>
<gene>
    <name evidence="1" type="ORF">IV53_GL000560</name>
</gene>
<dbReference type="PATRIC" id="fig|1122146.4.peg.576"/>
<evidence type="ECO:0000313" key="2">
    <source>
        <dbReference type="Proteomes" id="UP000051500"/>
    </source>
</evidence>
<organism evidence="1 2">
    <name type="scientific">Ligilactobacillus ceti DSM 22408</name>
    <dbReference type="NCBI Taxonomy" id="1122146"/>
    <lineage>
        <taxon>Bacteria</taxon>
        <taxon>Bacillati</taxon>
        <taxon>Bacillota</taxon>
        <taxon>Bacilli</taxon>
        <taxon>Lactobacillales</taxon>
        <taxon>Lactobacillaceae</taxon>
        <taxon>Ligilactobacillus</taxon>
    </lineage>
</organism>
<dbReference type="RefSeq" id="WP_169439099.1">
    <property type="nucleotide sequence ID" value="NZ_JQBZ01000025.1"/>
</dbReference>
<reference evidence="1 2" key="1">
    <citation type="journal article" date="2015" name="Genome Announc.">
        <title>Expanding the biotechnology potential of lactobacilli through comparative genomics of 213 strains and associated genera.</title>
        <authorList>
            <person name="Sun Z."/>
            <person name="Harris H.M."/>
            <person name="McCann A."/>
            <person name="Guo C."/>
            <person name="Argimon S."/>
            <person name="Zhang W."/>
            <person name="Yang X."/>
            <person name="Jeffery I.B."/>
            <person name="Cooney J.C."/>
            <person name="Kagawa T.F."/>
            <person name="Liu W."/>
            <person name="Song Y."/>
            <person name="Salvetti E."/>
            <person name="Wrobel A."/>
            <person name="Rasinkangas P."/>
            <person name="Parkhill J."/>
            <person name="Rea M.C."/>
            <person name="O'Sullivan O."/>
            <person name="Ritari J."/>
            <person name="Douillard F.P."/>
            <person name="Paul Ross R."/>
            <person name="Yang R."/>
            <person name="Briner A.E."/>
            <person name="Felis G.E."/>
            <person name="de Vos W.M."/>
            <person name="Barrangou R."/>
            <person name="Klaenhammer T.R."/>
            <person name="Caufield P.W."/>
            <person name="Cui Y."/>
            <person name="Zhang H."/>
            <person name="O'Toole P.W."/>
        </authorList>
    </citation>
    <scope>NUCLEOTIDE SEQUENCE [LARGE SCALE GENOMIC DNA]</scope>
    <source>
        <strain evidence="1 2">DSM 22408</strain>
    </source>
</reference>
<dbReference type="EMBL" id="JQBZ01000025">
    <property type="protein sequence ID" value="KRN88595.1"/>
    <property type="molecule type" value="Genomic_DNA"/>
</dbReference>
<dbReference type="Proteomes" id="UP000051500">
    <property type="component" value="Unassembled WGS sequence"/>
</dbReference>
<name>A0A0R2KGS2_9LACO</name>
<dbReference type="AlphaFoldDB" id="A0A0R2KGS2"/>
<dbReference type="STRING" id="1122146.IV53_GL000560"/>
<protein>
    <submittedName>
        <fullName evidence="1">Uncharacterized protein</fullName>
    </submittedName>
</protein>
<sequence>MVSDAQKRASKKWVEANKERKAYIVKRSTCRSFLKKLATIEDLNEMEEIIKERKKNK</sequence>